<gene>
    <name evidence="3" type="ORF">BRAFLDRAFT_68834</name>
</gene>
<evidence type="ECO:0008006" key="4">
    <source>
        <dbReference type="Google" id="ProtNLM"/>
    </source>
</evidence>
<dbReference type="Gene3D" id="3.80.10.10">
    <property type="entry name" value="Ribonuclease Inhibitor"/>
    <property type="match status" value="1"/>
</dbReference>
<feature type="transmembrane region" description="Helical" evidence="2">
    <location>
        <begin position="218"/>
        <end position="236"/>
    </location>
</feature>
<feature type="compositionally biased region" description="Polar residues" evidence="1">
    <location>
        <begin position="756"/>
        <end position="765"/>
    </location>
</feature>
<organism>
    <name type="scientific">Branchiostoma floridae</name>
    <name type="common">Florida lancelet</name>
    <name type="synonym">Amphioxus</name>
    <dbReference type="NCBI Taxonomy" id="7739"/>
    <lineage>
        <taxon>Eukaryota</taxon>
        <taxon>Metazoa</taxon>
        <taxon>Chordata</taxon>
        <taxon>Cephalochordata</taxon>
        <taxon>Leptocardii</taxon>
        <taxon>Amphioxiformes</taxon>
        <taxon>Branchiostomatidae</taxon>
        <taxon>Branchiostoma</taxon>
    </lineage>
</organism>
<dbReference type="InParanoid" id="C3ZTF6"/>
<protein>
    <recommendedName>
        <fullName evidence="4">LRRCT domain-containing protein</fullName>
    </recommendedName>
</protein>
<feature type="compositionally biased region" description="Basic and acidic residues" evidence="1">
    <location>
        <begin position="728"/>
        <end position="740"/>
    </location>
</feature>
<name>C3ZTF6_BRAFL</name>
<feature type="region of interest" description="Disordered" evidence="1">
    <location>
        <begin position="416"/>
        <end position="449"/>
    </location>
</feature>
<dbReference type="AlphaFoldDB" id="C3ZTF6"/>
<reference evidence="3" key="1">
    <citation type="journal article" date="2008" name="Nature">
        <title>The amphioxus genome and the evolution of the chordate karyotype.</title>
        <authorList>
            <consortium name="US DOE Joint Genome Institute (JGI-PGF)"/>
            <person name="Putnam N.H."/>
            <person name="Butts T."/>
            <person name="Ferrier D.E.K."/>
            <person name="Furlong R.F."/>
            <person name="Hellsten U."/>
            <person name="Kawashima T."/>
            <person name="Robinson-Rechavi M."/>
            <person name="Shoguchi E."/>
            <person name="Terry A."/>
            <person name="Yu J.-K."/>
            <person name="Benito-Gutierrez E.L."/>
            <person name="Dubchak I."/>
            <person name="Garcia-Fernandez J."/>
            <person name="Gibson-Brown J.J."/>
            <person name="Grigoriev I.V."/>
            <person name="Horton A.C."/>
            <person name="de Jong P.J."/>
            <person name="Jurka J."/>
            <person name="Kapitonov V.V."/>
            <person name="Kohara Y."/>
            <person name="Kuroki Y."/>
            <person name="Lindquist E."/>
            <person name="Lucas S."/>
            <person name="Osoegawa K."/>
            <person name="Pennacchio L.A."/>
            <person name="Salamov A.A."/>
            <person name="Satou Y."/>
            <person name="Sauka-Spengler T."/>
            <person name="Schmutz J."/>
            <person name="Shin-I T."/>
            <person name="Toyoda A."/>
            <person name="Bronner-Fraser M."/>
            <person name="Fujiyama A."/>
            <person name="Holland L.Z."/>
            <person name="Holland P.W.H."/>
            <person name="Satoh N."/>
            <person name="Rokhsar D.S."/>
        </authorList>
    </citation>
    <scope>NUCLEOTIDE SEQUENCE [LARGE SCALE GENOMIC DNA]</scope>
    <source>
        <strain evidence="3">S238N-H82</strain>
        <tissue evidence="3">Testes</tissue>
    </source>
</reference>
<dbReference type="InterPro" id="IPR032675">
    <property type="entry name" value="LRR_dom_sf"/>
</dbReference>
<evidence type="ECO:0000256" key="1">
    <source>
        <dbReference type="SAM" id="MobiDB-lite"/>
    </source>
</evidence>
<feature type="transmembrane region" description="Helical" evidence="2">
    <location>
        <begin position="567"/>
        <end position="585"/>
    </location>
</feature>
<feature type="region of interest" description="Disordered" evidence="1">
    <location>
        <begin position="726"/>
        <end position="793"/>
    </location>
</feature>
<dbReference type="SUPFAM" id="SSF52058">
    <property type="entry name" value="L domain-like"/>
    <property type="match status" value="1"/>
</dbReference>
<feature type="compositionally biased region" description="Acidic residues" evidence="1">
    <location>
        <begin position="766"/>
        <end position="777"/>
    </location>
</feature>
<keyword evidence="2" id="KW-1133">Transmembrane helix</keyword>
<dbReference type="EMBL" id="GG666677">
    <property type="protein sequence ID" value="EEN44203.1"/>
    <property type="molecule type" value="Genomic_DNA"/>
</dbReference>
<evidence type="ECO:0000256" key="2">
    <source>
        <dbReference type="SAM" id="Phobius"/>
    </source>
</evidence>
<proteinExistence type="predicted"/>
<accession>C3ZTF6</accession>
<keyword evidence="2" id="KW-0812">Transmembrane</keyword>
<sequence length="897" mass="99917">MHWDWLNRAPRLQNLDLSQNRIVHVSGRFDAHLVPNIFTINLSFNRITSFRKEAFLFPTCGYAIMYIDGNPVHCDQDLCWLYHELRCLSQCFQPCGMHDVDVPVPVFRDCCHNCPSSTLYFLLLWRHDKLICASPKHVEGQQVNGVLKGLCESTSEQNRGLIREREMTTSNYTYELVNTTQVTLAIQSALPTNSTLNNSVSTVQWKQKKVQTNTGKHFFAATSVFLFVTVLSTLLLRARQCRYQHRQPKPIDQVLRDGQALIQNQMYGTTPHQVGSQETTRSQEGIERIEPYEETSLAKIAEDQALHASHEEHSYACINDDVYSVRQIVEATWEHQYCNEVGRYERVPNELGCTGVEPYAEISLSNIAEEGVTVQVDVHSGEDNPDCHETDAELIPHPVSALPGTCEETNSLQTLGETGEQQDSDQGETDPKVTRLPVLGTNNDEMPGMTDSNNTASNTGAGAANIQTNNKVLSASNEKVYQQTDEGQESRAKLVGLLTKNSTSVQNTSLIREREMTTSNYTYELVNTTQVTLAIHSALPTNSTLDNSVSTVQWKQKKVQTNTGKHFFAATSAFLFVIVLWTLLLRARQCRYQRRQPKPIDQVLRGGQALIQNQMYGTTPHQVGSQETTRSQEGSERIEPYEETSLAKIAEDQALHASHEEHSYACINDDVHSVRQIVEATWEHQYCNEVSRYERVPNELGCTGVEPYAEISLSNIAEGGVTVQVDVHSGEDNPDCHGTDAEPSPHPVSALPGTCEETNSLQTLGETDEQQDSDQGETDPKVTRLPVLGTNNDIMPGMIDSNNTASNTGAGVANVQTNNKVLSASNEKVYQQGEQDQESRAKLLGLLNKSEVVSASNETVYQNETHVQQSTSRDAELLSEENLKDSKNTVNCTYSAT</sequence>
<keyword evidence="2" id="KW-0472">Membrane</keyword>
<evidence type="ECO:0000313" key="3">
    <source>
        <dbReference type="EMBL" id="EEN44203.1"/>
    </source>
</evidence>